<dbReference type="Proteomes" id="UP000186698">
    <property type="component" value="Chromosome 9_10L"/>
</dbReference>
<name>A0A8J1LRW1_XENLA</name>
<evidence type="ECO:0000313" key="3">
    <source>
        <dbReference type="RefSeq" id="XP_041432262.1"/>
    </source>
</evidence>
<feature type="region of interest" description="Disordered" evidence="1">
    <location>
        <begin position="198"/>
        <end position="220"/>
    </location>
</feature>
<protein>
    <submittedName>
        <fullName evidence="3">Uncharacterized protein LOC121398004</fullName>
    </submittedName>
</protein>
<organism evidence="2 3">
    <name type="scientific">Xenopus laevis</name>
    <name type="common">African clawed frog</name>
    <dbReference type="NCBI Taxonomy" id="8355"/>
    <lineage>
        <taxon>Eukaryota</taxon>
        <taxon>Metazoa</taxon>
        <taxon>Chordata</taxon>
        <taxon>Craniata</taxon>
        <taxon>Vertebrata</taxon>
        <taxon>Euteleostomi</taxon>
        <taxon>Amphibia</taxon>
        <taxon>Batrachia</taxon>
        <taxon>Anura</taxon>
        <taxon>Pipoidea</taxon>
        <taxon>Pipidae</taxon>
        <taxon>Xenopodinae</taxon>
        <taxon>Xenopus</taxon>
        <taxon>Xenopus</taxon>
    </lineage>
</organism>
<dbReference type="GeneID" id="121398004"/>
<proteinExistence type="predicted"/>
<dbReference type="RefSeq" id="XP_041432262.1">
    <property type="nucleotide sequence ID" value="XM_041576328.1"/>
</dbReference>
<evidence type="ECO:0000313" key="2">
    <source>
        <dbReference type="Proteomes" id="UP000186698"/>
    </source>
</evidence>
<dbReference type="KEGG" id="xla:121398004"/>
<keyword evidence="2" id="KW-1185">Reference proteome</keyword>
<accession>A0A8J1LRW1</accession>
<dbReference type="AlphaFoldDB" id="A0A8J1LRW1"/>
<gene>
    <name evidence="3" type="primary">LOC121398004</name>
</gene>
<evidence type="ECO:0000256" key="1">
    <source>
        <dbReference type="SAM" id="MobiDB-lite"/>
    </source>
</evidence>
<feature type="region of interest" description="Disordered" evidence="1">
    <location>
        <begin position="105"/>
        <end position="134"/>
    </location>
</feature>
<reference evidence="3" key="1">
    <citation type="submission" date="2025-08" db="UniProtKB">
        <authorList>
            <consortium name="RefSeq"/>
        </authorList>
    </citation>
    <scope>IDENTIFICATION</scope>
    <source>
        <strain evidence="3">J_2021</strain>
        <tissue evidence="3">Erythrocytes</tissue>
    </source>
</reference>
<sequence>MCSLYFTLKSGNTRKSKEKVIVVLDDLSESTLQEKRRILQEQPSIGRYSQDLILFSQTEKKAGFKQNTLEPLKKTLKASLKPDSSLSSSSSLSSNQNQNFFSTERKAYRGGNSQSTLSSEGPEVSRGKESASAFNETHPFSQKLDQILSIVSNQKQQLEEFKKDLHMEISKLNKEHSDEISRLIQHQREDISRLMQKHQEEISRLNKQHREDISRLNKQH</sequence>
<dbReference type="OrthoDB" id="10676146at2759"/>